<evidence type="ECO:0000256" key="1">
    <source>
        <dbReference type="SAM" id="MobiDB-lite"/>
    </source>
</evidence>
<keyword evidence="2" id="KW-0812">Transmembrane</keyword>
<protein>
    <submittedName>
        <fullName evidence="3">Uncharacterized protein</fullName>
    </submittedName>
</protein>
<dbReference type="RefSeq" id="WP_216940866.1">
    <property type="nucleotide sequence ID" value="NZ_CP077062.1"/>
</dbReference>
<evidence type="ECO:0000313" key="3">
    <source>
        <dbReference type="EMBL" id="QWZ09020.1"/>
    </source>
</evidence>
<keyword evidence="4" id="KW-1185">Reference proteome</keyword>
<reference evidence="3" key="1">
    <citation type="submission" date="2021-06" db="EMBL/GenBank/DDBJ databases">
        <title>Complete genome sequence of Nocardioides sp. G188.</title>
        <authorList>
            <person name="Im W.-T."/>
        </authorList>
    </citation>
    <scope>NUCLEOTIDE SEQUENCE</scope>
    <source>
        <strain evidence="3">G188</strain>
    </source>
</reference>
<gene>
    <name evidence="3" type="ORF">KRR39_04110</name>
</gene>
<feature type="transmembrane region" description="Helical" evidence="2">
    <location>
        <begin position="39"/>
        <end position="63"/>
    </location>
</feature>
<feature type="region of interest" description="Disordered" evidence="1">
    <location>
        <begin position="1"/>
        <end position="20"/>
    </location>
</feature>
<dbReference type="EMBL" id="CP077062">
    <property type="protein sequence ID" value="QWZ09020.1"/>
    <property type="molecule type" value="Genomic_DNA"/>
</dbReference>
<keyword evidence="2" id="KW-1133">Transmembrane helix</keyword>
<evidence type="ECO:0000313" key="4">
    <source>
        <dbReference type="Proteomes" id="UP000683575"/>
    </source>
</evidence>
<proteinExistence type="predicted"/>
<feature type="transmembrane region" description="Helical" evidence="2">
    <location>
        <begin position="69"/>
        <end position="88"/>
    </location>
</feature>
<feature type="transmembrane region" description="Helical" evidence="2">
    <location>
        <begin position="132"/>
        <end position="149"/>
    </location>
</feature>
<dbReference type="Proteomes" id="UP000683575">
    <property type="component" value="Chromosome"/>
</dbReference>
<name>A0A975Y110_9ACTN</name>
<evidence type="ECO:0000256" key="2">
    <source>
        <dbReference type="SAM" id="Phobius"/>
    </source>
</evidence>
<dbReference type="KEGG" id="nps:KRR39_04110"/>
<sequence>MRALSSIQKLHHGTPARDGPAARVAYPVGRFALHYVEMCGVMCVGAIVLSVLFFGAAGLLGFTDLPQQAPALSVLVIAINLSFPMAAWMRFRGMGWRPTLEMSGSTMLTGLLLIAAYWLGIVDKSSLVEVQTSLACPLMLAVMLLRFNFYSGHHEAHAA</sequence>
<accession>A0A975Y110</accession>
<feature type="transmembrane region" description="Helical" evidence="2">
    <location>
        <begin position="100"/>
        <end position="120"/>
    </location>
</feature>
<organism evidence="3 4">
    <name type="scientific">Nocardioides panacis</name>
    <dbReference type="NCBI Taxonomy" id="2849501"/>
    <lineage>
        <taxon>Bacteria</taxon>
        <taxon>Bacillati</taxon>
        <taxon>Actinomycetota</taxon>
        <taxon>Actinomycetes</taxon>
        <taxon>Propionibacteriales</taxon>
        <taxon>Nocardioidaceae</taxon>
        <taxon>Nocardioides</taxon>
    </lineage>
</organism>
<keyword evidence="2" id="KW-0472">Membrane</keyword>
<dbReference type="AlphaFoldDB" id="A0A975Y110"/>